<evidence type="ECO:0000256" key="4">
    <source>
        <dbReference type="ARBA" id="ARBA00022617"/>
    </source>
</evidence>
<dbReference type="InterPro" id="IPR001128">
    <property type="entry name" value="Cyt_P450"/>
</dbReference>
<dbReference type="GO" id="GO:0005506">
    <property type="term" value="F:iron ion binding"/>
    <property type="evidence" value="ECO:0007669"/>
    <property type="project" value="InterPro"/>
</dbReference>
<keyword evidence="10" id="KW-0503">Monooxygenase</keyword>
<dbReference type="Proteomes" id="UP000308365">
    <property type="component" value="Unassembled WGS sequence"/>
</dbReference>
<dbReference type="GO" id="GO:0042446">
    <property type="term" value="P:hormone biosynthetic process"/>
    <property type="evidence" value="ECO:0007669"/>
    <property type="project" value="TreeGrafter"/>
</dbReference>
<dbReference type="InterPro" id="IPR036396">
    <property type="entry name" value="Cyt_P450_sf"/>
</dbReference>
<dbReference type="GO" id="GO:0005789">
    <property type="term" value="C:endoplasmic reticulum membrane"/>
    <property type="evidence" value="ECO:0007669"/>
    <property type="project" value="UniProtKB-SubCell"/>
</dbReference>
<evidence type="ECO:0000256" key="2">
    <source>
        <dbReference type="ARBA" id="ARBA00004586"/>
    </source>
</evidence>
<evidence type="ECO:0000313" key="13">
    <source>
        <dbReference type="Proteomes" id="UP000308365"/>
    </source>
</evidence>
<name>A0A4U1EVM6_MONMO</name>
<feature type="binding site" description="axial binding residue" evidence="11">
    <location>
        <position position="89"/>
    </location>
    <ligand>
        <name>heme</name>
        <dbReference type="ChEBI" id="CHEBI:30413"/>
    </ligand>
    <ligandPart>
        <name>Fe</name>
        <dbReference type="ChEBI" id="CHEBI:18248"/>
    </ligandPart>
</feature>
<evidence type="ECO:0000256" key="3">
    <source>
        <dbReference type="ARBA" id="ARBA00010617"/>
    </source>
</evidence>
<dbReference type="Gene3D" id="1.10.630.10">
    <property type="entry name" value="Cytochrome P450"/>
    <property type="match status" value="1"/>
</dbReference>
<organism evidence="12 13">
    <name type="scientific">Monodon monoceros</name>
    <name type="common">Narwhal</name>
    <name type="synonym">Ceratodon monodon</name>
    <dbReference type="NCBI Taxonomy" id="40151"/>
    <lineage>
        <taxon>Eukaryota</taxon>
        <taxon>Metazoa</taxon>
        <taxon>Chordata</taxon>
        <taxon>Craniata</taxon>
        <taxon>Vertebrata</taxon>
        <taxon>Euteleostomi</taxon>
        <taxon>Mammalia</taxon>
        <taxon>Eutheria</taxon>
        <taxon>Laurasiatheria</taxon>
        <taxon>Artiodactyla</taxon>
        <taxon>Whippomorpha</taxon>
        <taxon>Cetacea</taxon>
        <taxon>Odontoceti</taxon>
        <taxon>Monodontidae</taxon>
        <taxon>Monodon</taxon>
    </lineage>
</organism>
<dbReference type="PANTHER" id="PTHR24289">
    <property type="entry name" value="STEROID 17-ALPHA-HYDROXYLASE/17,20 LYASE"/>
    <property type="match status" value="1"/>
</dbReference>
<dbReference type="GO" id="GO:0020037">
    <property type="term" value="F:heme binding"/>
    <property type="evidence" value="ECO:0007669"/>
    <property type="project" value="InterPro"/>
</dbReference>
<dbReference type="GO" id="GO:0004508">
    <property type="term" value="F:steroid 17-alpha-monooxygenase activity"/>
    <property type="evidence" value="ECO:0007669"/>
    <property type="project" value="TreeGrafter"/>
</dbReference>
<evidence type="ECO:0000256" key="5">
    <source>
        <dbReference type="ARBA" id="ARBA00022723"/>
    </source>
</evidence>
<keyword evidence="9 11" id="KW-0408">Iron</keyword>
<comment type="similarity">
    <text evidence="3">Belongs to the cytochrome P450 family.</text>
</comment>
<keyword evidence="5 11" id="KW-0479">Metal-binding</keyword>
<dbReference type="InterPro" id="IPR002401">
    <property type="entry name" value="Cyt_P450_E_grp-I"/>
</dbReference>
<dbReference type="PRINTS" id="PR00463">
    <property type="entry name" value="EP450I"/>
</dbReference>
<dbReference type="EMBL" id="RWIC01000756">
    <property type="protein sequence ID" value="TKC40407.1"/>
    <property type="molecule type" value="Genomic_DNA"/>
</dbReference>
<evidence type="ECO:0000256" key="11">
    <source>
        <dbReference type="PIRSR" id="PIRSR602401-1"/>
    </source>
</evidence>
<proteinExistence type="inferred from homology"/>
<comment type="cofactor">
    <cofactor evidence="11">
        <name>heme</name>
        <dbReference type="ChEBI" id="CHEBI:30413"/>
    </cofactor>
</comment>
<evidence type="ECO:0000256" key="8">
    <source>
        <dbReference type="ARBA" id="ARBA00023002"/>
    </source>
</evidence>
<dbReference type="Pfam" id="PF00067">
    <property type="entry name" value="p450"/>
    <property type="match status" value="1"/>
</dbReference>
<feature type="non-terminal residue" evidence="12">
    <location>
        <position position="144"/>
    </location>
</feature>
<dbReference type="PANTHER" id="PTHR24289:SF22">
    <property type="entry name" value="CYTOCHROME P450 1A"/>
    <property type="match status" value="1"/>
</dbReference>
<comment type="caution">
    <text evidence="12">The sequence shown here is derived from an EMBL/GenBank/DDBJ whole genome shotgun (WGS) entry which is preliminary data.</text>
</comment>
<keyword evidence="8" id="KW-0560">Oxidoreductase</keyword>
<dbReference type="SUPFAM" id="SSF48264">
    <property type="entry name" value="Cytochrome P450"/>
    <property type="match status" value="1"/>
</dbReference>
<evidence type="ECO:0000313" key="12">
    <source>
        <dbReference type="EMBL" id="TKC40407.1"/>
    </source>
</evidence>
<evidence type="ECO:0000256" key="10">
    <source>
        <dbReference type="ARBA" id="ARBA00023033"/>
    </source>
</evidence>
<protein>
    <submittedName>
        <fullName evidence="12">Uncharacterized protein</fullName>
    </submittedName>
</protein>
<evidence type="ECO:0000256" key="1">
    <source>
        <dbReference type="ARBA" id="ARBA00004524"/>
    </source>
</evidence>
<sequence>MKSTRFEDRKILPSTEAFINEIFRHASFLPFTILHCEGGGMSLTPCGNRQSRMHTTSDTTLNGYFIPRKTCTFINMYQVLTFGMGIQKCLREDVARNEIFIFITTVLQQLKLEKCPEAELDLTPMYGLAMKPTPYQLQVETHST</sequence>
<accession>A0A4U1EVM6</accession>
<reference evidence="13" key="1">
    <citation type="journal article" date="2019" name="IScience">
        <title>Narwhal Genome Reveals Long-Term Low Genetic Diversity despite Current Large Abundance Size.</title>
        <authorList>
            <person name="Westbury M.V."/>
            <person name="Petersen B."/>
            <person name="Garde E."/>
            <person name="Heide-Jorgensen M.P."/>
            <person name="Lorenzen E.D."/>
        </authorList>
    </citation>
    <scope>NUCLEOTIDE SEQUENCE [LARGE SCALE GENOMIC DNA]</scope>
</reference>
<evidence type="ECO:0000256" key="7">
    <source>
        <dbReference type="ARBA" id="ARBA00022848"/>
    </source>
</evidence>
<keyword evidence="6" id="KW-0256">Endoplasmic reticulum</keyword>
<evidence type="ECO:0000256" key="9">
    <source>
        <dbReference type="ARBA" id="ARBA00023004"/>
    </source>
</evidence>
<dbReference type="AlphaFoldDB" id="A0A4U1EVM6"/>
<comment type="subcellular location">
    <subcellularLocation>
        <location evidence="2">Endoplasmic reticulum membrane</location>
    </subcellularLocation>
    <subcellularLocation>
        <location evidence="1">Microsome membrane</location>
    </subcellularLocation>
</comment>
<dbReference type="GO" id="GO:0042448">
    <property type="term" value="P:progesterone metabolic process"/>
    <property type="evidence" value="ECO:0007669"/>
    <property type="project" value="TreeGrafter"/>
</dbReference>
<gene>
    <name evidence="12" type="ORF">EI555_020970</name>
</gene>
<keyword evidence="4 11" id="KW-0349">Heme</keyword>
<evidence type="ECO:0000256" key="6">
    <source>
        <dbReference type="ARBA" id="ARBA00022824"/>
    </source>
</evidence>
<keyword evidence="7" id="KW-0492">Microsome</keyword>